<organism evidence="1 2">
    <name type="scientific">Helianthus annuus</name>
    <name type="common">Common sunflower</name>
    <dbReference type="NCBI Taxonomy" id="4232"/>
    <lineage>
        <taxon>Eukaryota</taxon>
        <taxon>Viridiplantae</taxon>
        <taxon>Streptophyta</taxon>
        <taxon>Embryophyta</taxon>
        <taxon>Tracheophyta</taxon>
        <taxon>Spermatophyta</taxon>
        <taxon>Magnoliopsida</taxon>
        <taxon>eudicotyledons</taxon>
        <taxon>Gunneridae</taxon>
        <taxon>Pentapetalae</taxon>
        <taxon>asterids</taxon>
        <taxon>campanulids</taxon>
        <taxon>Asterales</taxon>
        <taxon>Asteraceae</taxon>
        <taxon>Asteroideae</taxon>
        <taxon>Heliantheae alliance</taxon>
        <taxon>Heliantheae</taxon>
        <taxon>Helianthus</taxon>
    </lineage>
</organism>
<dbReference type="EMBL" id="CM007890">
    <property type="protein sequence ID" value="OTG37621.1"/>
    <property type="molecule type" value="Genomic_DNA"/>
</dbReference>
<protein>
    <submittedName>
        <fullName evidence="1">Uncharacterized protein</fullName>
    </submittedName>
</protein>
<dbReference type="InParanoid" id="A0A251VSA9"/>
<keyword evidence="2" id="KW-1185">Reference proteome</keyword>
<sequence length="52" mass="5922">MSTWLPGRNCCDIGEVETTRVVQELNLQLISQSQGIFHYNDGMGNMRIKCSF</sequence>
<proteinExistence type="predicted"/>
<evidence type="ECO:0000313" key="2">
    <source>
        <dbReference type="Proteomes" id="UP000215914"/>
    </source>
</evidence>
<dbReference type="Proteomes" id="UP000215914">
    <property type="component" value="Chromosome 1"/>
</dbReference>
<name>A0A251VSA9_HELAN</name>
<reference evidence="2" key="1">
    <citation type="journal article" date="2017" name="Nature">
        <title>The sunflower genome provides insights into oil metabolism, flowering and Asterid evolution.</title>
        <authorList>
            <person name="Badouin H."/>
            <person name="Gouzy J."/>
            <person name="Grassa C.J."/>
            <person name="Murat F."/>
            <person name="Staton S.E."/>
            <person name="Cottret L."/>
            <person name="Lelandais-Briere C."/>
            <person name="Owens G.L."/>
            <person name="Carrere S."/>
            <person name="Mayjonade B."/>
            <person name="Legrand L."/>
            <person name="Gill N."/>
            <person name="Kane N.C."/>
            <person name="Bowers J.E."/>
            <person name="Hubner S."/>
            <person name="Bellec A."/>
            <person name="Berard A."/>
            <person name="Berges H."/>
            <person name="Blanchet N."/>
            <person name="Boniface M.C."/>
            <person name="Brunel D."/>
            <person name="Catrice O."/>
            <person name="Chaidir N."/>
            <person name="Claudel C."/>
            <person name="Donnadieu C."/>
            <person name="Faraut T."/>
            <person name="Fievet G."/>
            <person name="Helmstetter N."/>
            <person name="King M."/>
            <person name="Knapp S.J."/>
            <person name="Lai Z."/>
            <person name="Le Paslier M.C."/>
            <person name="Lippi Y."/>
            <person name="Lorenzon L."/>
            <person name="Mandel J.R."/>
            <person name="Marage G."/>
            <person name="Marchand G."/>
            <person name="Marquand E."/>
            <person name="Bret-Mestries E."/>
            <person name="Morien E."/>
            <person name="Nambeesan S."/>
            <person name="Nguyen T."/>
            <person name="Pegot-Espagnet P."/>
            <person name="Pouilly N."/>
            <person name="Raftis F."/>
            <person name="Sallet E."/>
            <person name="Schiex T."/>
            <person name="Thomas J."/>
            <person name="Vandecasteele C."/>
            <person name="Vares D."/>
            <person name="Vear F."/>
            <person name="Vautrin S."/>
            <person name="Crespi M."/>
            <person name="Mangin B."/>
            <person name="Burke J.M."/>
            <person name="Salse J."/>
            <person name="Munos S."/>
            <person name="Vincourt P."/>
            <person name="Rieseberg L.H."/>
            <person name="Langlade N.B."/>
        </authorList>
    </citation>
    <scope>NUCLEOTIDE SEQUENCE [LARGE SCALE GENOMIC DNA]</scope>
    <source>
        <strain evidence="2">cv. SF193</strain>
    </source>
</reference>
<gene>
    <name evidence="1" type="ORF">HannXRQ_Chr01g0020781</name>
</gene>
<evidence type="ECO:0000313" key="1">
    <source>
        <dbReference type="EMBL" id="OTG37621.1"/>
    </source>
</evidence>
<dbReference type="AlphaFoldDB" id="A0A251VSA9"/>
<accession>A0A251VSA9</accession>